<keyword evidence="4" id="KW-0969">Cilium</keyword>
<dbReference type="InterPro" id="IPR032675">
    <property type="entry name" value="LRR_dom_sf"/>
</dbReference>
<keyword evidence="3" id="KW-0677">Repeat</keyword>
<dbReference type="EMBL" id="JROU02000665">
    <property type="protein sequence ID" value="OEH78622.1"/>
    <property type="molecule type" value="Genomic_DNA"/>
</dbReference>
<evidence type="ECO:0000313" key="7">
    <source>
        <dbReference type="Proteomes" id="UP000095192"/>
    </source>
</evidence>
<accession>A0A1D3D5A2</accession>
<dbReference type="AlphaFoldDB" id="A0A1D3D5A2"/>
<keyword evidence="5" id="KW-0966">Cell projection</keyword>
<dbReference type="VEuPathDB" id="ToxoDB:cyc_04163"/>
<dbReference type="InterPro" id="IPR001611">
    <property type="entry name" value="Leu-rich_rpt"/>
</dbReference>
<evidence type="ECO:0000256" key="3">
    <source>
        <dbReference type="ARBA" id="ARBA00022737"/>
    </source>
</evidence>
<proteinExistence type="predicted"/>
<evidence type="ECO:0000256" key="1">
    <source>
        <dbReference type="ARBA" id="ARBA00004138"/>
    </source>
</evidence>
<dbReference type="InParanoid" id="A0A1D3D5A2"/>
<evidence type="ECO:0000256" key="5">
    <source>
        <dbReference type="ARBA" id="ARBA00023273"/>
    </source>
</evidence>
<organism evidence="6 7">
    <name type="scientific">Cyclospora cayetanensis</name>
    <dbReference type="NCBI Taxonomy" id="88456"/>
    <lineage>
        <taxon>Eukaryota</taxon>
        <taxon>Sar</taxon>
        <taxon>Alveolata</taxon>
        <taxon>Apicomplexa</taxon>
        <taxon>Conoidasida</taxon>
        <taxon>Coccidia</taxon>
        <taxon>Eucoccidiorida</taxon>
        <taxon>Eimeriorina</taxon>
        <taxon>Eimeriidae</taxon>
        <taxon>Cyclospora</taxon>
    </lineage>
</organism>
<dbReference type="Proteomes" id="UP000095192">
    <property type="component" value="Unassembled WGS sequence"/>
</dbReference>
<sequence>MSMTKEAIQKICHDTGLYHQPALNEKLYLHRQGFKKIENLDEYTEVRALWLGGNGIRRLENLHPLSKLKCLYLEQNELTRIENLHCCPELVILDLSQNNISRIEGLSGLSRLSSFKIAHNKIASLVDILELQRCPSLTNVDISYNNLSLSEEHPSDFDLQKESYLAPACGATADLPASEAIVGIVEGSSQIEKIPAQQALAARLMDPENSTQNSCTPIVVTPSSRLTGTPVEHFCSTTNTAASSEFVECLKTLPSLSSLYLMGNPIIKQVMQYRRTMIANLPTLRYLDDRPVKEEDREAAIAWFRGGWEEEKKVILAHRQREQDILRGRVSTLRSMQESHRLKIKLALRRISSEACGKATGKLAPVAYEPWMGLLIIST</sequence>
<dbReference type="Pfam" id="PF12799">
    <property type="entry name" value="LRR_4"/>
    <property type="match status" value="1"/>
</dbReference>
<comment type="caution">
    <text evidence="6">The sequence shown here is derived from an EMBL/GenBank/DDBJ whole genome shotgun (WGS) entry which is preliminary data.</text>
</comment>
<dbReference type="Pfam" id="PF14580">
    <property type="entry name" value="LRR_9"/>
    <property type="match status" value="1"/>
</dbReference>
<dbReference type="InterPro" id="IPR025875">
    <property type="entry name" value="Leu-rich_rpt_4"/>
</dbReference>
<dbReference type="PROSITE" id="PS51450">
    <property type="entry name" value="LRR"/>
    <property type="match status" value="3"/>
</dbReference>
<dbReference type="SUPFAM" id="SSF52058">
    <property type="entry name" value="L domain-like"/>
    <property type="match status" value="1"/>
</dbReference>
<dbReference type="SMART" id="SM00365">
    <property type="entry name" value="LRR_SD22"/>
    <property type="match status" value="4"/>
</dbReference>
<dbReference type="InterPro" id="IPR050576">
    <property type="entry name" value="Cilia_flagella_integrity"/>
</dbReference>
<evidence type="ECO:0000313" key="6">
    <source>
        <dbReference type="EMBL" id="OEH78622.1"/>
    </source>
</evidence>
<keyword evidence="2" id="KW-0433">Leucine-rich repeat</keyword>
<dbReference type="PANTHER" id="PTHR45973">
    <property type="entry name" value="PROTEIN PHOSPHATASE 1 REGULATORY SUBUNIT SDS22-RELATED"/>
    <property type="match status" value="1"/>
</dbReference>
<evidence type="ECO:0000256" key="2">
    <source>
        <dbReference type="ARBA" id="ARBA00022614"/>
    </source>
</evidence>
<reference evidence="6 7" key="1">
    <citation type="journal article" date="2016" name="BMC Genomics">
        <title>Comparative genomics reveals Cyclospora cayetanensis possesses coccidia-like metabolism and invasion components but unique surface antigens.</title>
        <authorList>
            <person name="Liu S."/>
            <person name="Wang L."/>
            <person name="Zheng H."/>
            <person name="Xu Z."/>
            <person name="Roellig D.M."/>
            <person name="Li N."/>
            <person name="Frace M.A."/>
            <person name="Tang K."/>
            <person name="Arrowood M.J."/>
            <person name="Moss D.M."/>
            <person name="Zhang L."/>
            <person name="Feng Y."/>
            <person name="Xiao L."/>
        </authorList>
    </citation>
    <scope>NUCLEOTIDE SEQUENCE [LARGE SCALE GENOMIC DNA]</scope>
    <source>
        <strain evidence="6 7">CHN_HEN01</strain>
    </source>
</reference>
<comment type="subcellular location">
    <subcellularLocation>
        <location evidence="1">Cell projection</location>
        <location evidence="1">Cilium</location>
    </subcellularLocation>
</comment>
<dbReference type="Gene3D" id="3.80.10.10">
    <property type="entry name" value="Ribonuclease Inhibitor"/>
    <property type="match status" value="2"/>
</dbReference>
<dbReference type="PANTHER" id="PTHR45973:SF9">
    <property type="entry name" value="LEUCINE-RICH REPEAT-CONTAINING PROTEIN 46"/>
    <property type="match status" value="1"/>
</dbReference>
<gene>
    <name evidence="6" type="ORF">cyc_04163</name>
</gene>
<name>A0A1D3D5A2_9EIME</name>
<evidence type="ECO:0000256" key="4">
    <source>
        <dbReference type="ARBA" id="ARBA00023069"/>
    </source>
</evidence>
<keyword evidence="7" id="KW-1185">Reference proteome</keyword>
<protein>
    <submittedName>
        <fullName evidence="6">Leucine rich repeat-containing protein</fullName>
    </submittedName>
</protein>